<feature type="domain" description="AB hydrolase-1" evidence="4">
    <location>
        <begin position="17"/>
        <end position="121"/>
    </location>
</feature>
<evidence type="ECO:0000313" key="6">
    <source>
        <dbReference type="EMBL" id="XCI29298.1"/>
    </source>
</evidence>
<dbReference type="Pfam" id="PF12146">
    <property type="entry name" value="Hydrolase_4"/>
    <property type="match status" value="1"/>
</dbReference>
<feature type="binding site" evidence="2">
    <location>
        <position position="24"/>
    </location>
    <ligand>
        <name>substrate</name>
    </ligand>
</feature>
<evidence type="ECO:0000256" key="1">
    <source>
        <dbReference type="PIRSR" id="PIRSR017388-1"/>
    </source>
</evidence>
<feature type="domain" description="Serine aminopeptidase S33" evidence="5">
    <location>
        <begin position="155"/>
        <end position="226"/>
    </location>
</feature>
<proteinExistence type="predicted"/>
<feature type="binding site" evidence="2">
    <location>
        <position position="93"/>
    </location>
    <ligand>
        <name>substrate</name>
    </ligand>
</feature>
<dbReference type="InterPro" id="IPR000073">
    <property type="entry name" value="AB_hydrolase_1"/>
</dbReference>
<dbReference type="AlphaFoldDB" id="A0AAU8HV88"/>
<name>A0AAU8HV88_9FIRM</name>
<dbReference type="InterPro" id="IPR029058">
    <property type="entry name" value="AB_hydrolase_fold"/>
</dbReference>
<reference evidence="6" key="2">
    <citation type="submission" date="2024-06" db="EMBL/GenBank/DDBJ databases">
        <authorList>
            <person name="Petrova K.O."/>
            <person name="Toshchakov S.V."/>
            <person name="Boltjanskaja Y.V."/>
            <person name="Kevbrin V.V."/>
        </authorList>
    </citation>
    <scope>NUCLEOTIDE SEQUENCE</scope>
    <source>
        <strain evidence="6">Z-710</strain>
    </source>
</reference>
<dbReference type="EMBL" id="CP159485">
    <property type="protein sequence ID" value="XCI29298.1"/>
    <property type="molecule type" value="Genomic_DNA"/>
</dbReference>
<evidence type="ECO:0000259" key="5">
    <source>
        <dbReference type="Pfam" id="PF12146"/>
    </source>
</evidence>
<dbReference type="SUPFAM" id="SSF53474">
    <property type="entry name" value="alpha/beta-Hydrolases"/>
    <property type="match status" value="1"/>
</dbReference>
<accession>A0AAU8HV88</accession>
<evidence type="ECO:0000259" key="4">
    <source>
        <dbReference type="Pfam" id="PF00561"/>
    </source>
</evidence>
<gene>
    <name evidence="6" type="ORF">PRVXH_000612</name>
</gene>
<dbReference type="InterPro" id="IPR022742">
    <property type="entry name" value="Hydrolase_4"/>
</dbReference>
<dbReference type="Gene3D" id="3.40.50.1820">
    <property type="entry name" value="alpha/beta hydrolase"/>
    <property type="match status" value="1"/>
</dbReference>
<dbReference type="Pfam" id="PF00561">
    <property type="entry name" value="Abhydrolase_1"/>
    <property type="match status" value="1"/>
</dbReference>
<dbReference type="PIRSF" id="PIRSF017388">
    <property type="entry name" value="Esterase_lipase"/>
    <property type="match status" value="1"/>
</dbReference>
<protein>
    <submittedName>
        <fullName evidence="6">Alpha/beta fold hydrolase</fullName>
    </submittedName>
</protein>
<feature type="site" description="Important for substrate specificity" evidence="3">
    <location>
        <position position="138"/>
    </location>
</feature>
<dbReference type="GO" id="GO:0052689">
    <property type="term" value="F:carboxylic ester hydrolase activity"/>
    <property type="evidence" value="ECO:0007669"/>
    <property type="project" value="InterPro"/>
</dbReference>
<organism evidence="6">
    <name type="scientific">Proteinivorax hydrogeniformans</name>
    <dbReference type="NCBI Taxonomy" id="1826727"/>
    <lineage>
        <taxon>Bacteria</taxon>
        <taxon>Bacillati</taxon>
        <taxon>Bacillota</taxon>
        <taxon>Clostridia</taxon>
        <taxon>Eubacteriales</taxon>
        <taxon>Proteinivoracaceae</taxon>
        <taxon>Proteinivorax</taxon>
    </lineage>
</organism>
<sequence length="243" mass="27274">MEKIEKGFKYINGNTKAVLVIHGFTGSPTEVHPLARFLADQGFDVFGPCLPGHGTTVEDMIQYTDKDWIDAVDKVLADMIANYQKCYVVGFSMGGAIALHLTAKYQQDISALATISAPIYIPKATYFANLIKHFKKSIPKPPKPDYGVPIFSYTETPVQSLPFIVNIIKQAKKDIPKISIPIFVSQGLKDSTVYPKSAGYIFSNVSSTEKKIRYYCHASHMLPVEKKYRDKLFNEMNNFLQAY</sequence>
<evidence type="ECO:0000256" key="2">
    <source>
        <dbReference type="PIRSR" id="PIRSR017388-2"/>
    </source>
</evidence>
<reference evidence="6" key="1">
    <citation type="journal article" date="2018" name="Antonie Van Leeuwenhoek">
        <title>Proteinivorax hydrogeniformans sp. nov., an anaerobic, haloalkaliphilic bacterium fermenting proteinaceous compounds with high hydrogen production.</title>
        <authorList>
            <person name="Boltyanskaya Y."/>
            <person name="Detkova E."/>
            <person name="Pimenov N."/>
            <person name="Kevbrin V."/>
        </authorList>
    </citation>
    <scope>NUCLEOTIDE SEQUENCE</scope>
    <source>
        <strain evidence="6">Z-710</strain>
    </source>
</reference>
<dbReference type="PANTHER" id="PTHR11614">
    <property type="entry name" value="PHOSPHOLIPASE-RELATED"/>
    <property type="match status" value="1"/>
</dbReference>
<keyword evidence="6" id="KW-0378">Hydrolase</keyword>
<evidence type="ECO:0000256" key="3">
    <source>
        <dbReference type="PIRSR" id="PIRSR017388-3"/>
    </source>
</evidence>
<dbReference type="RefSeq" id="WP_353893847.1">
    <property type="nucleotide sequence ID" value="NZ_CP159485.1"/>
</dbReference>
<dbReference type="InterPro" id="IPR012354">
    <property type="entry name" value="Esterase_lipase"/>
</dbReference>
<feature type="active site" description="Charge relay system" evidence="1">
    <location>
        <position position="220"/>
    </location>
</feature>
<feature type="active site" description="Charge relay system" evidence="1">
    <location>
        <position position="190"/>
    </location>
</feature>
<feature type="active site" description="Nucleophile" evidence="1">
    <location>
        <position position="92"/>
    </location>
</feature>
<dbReference type="InterPro" id="IPR051044">
    <property type="entry name" value="MAG_DAG_Lipase"/>
</dbReference>